<evidence type="ECO:0000313" key="2">
    <source>
        <dbReference type="EMBL" id="BDV43610.1"/>
    </source>
</evidence>
<feature type="domain" description="Pyrrolo-quinoline quinone repeat" evidence="1">
    <location>
        <begin position="160"/>
        <end position="383"/>
    </location>
</feature>
<gene>
    <name evidence="2" type="ORF">GURASL_25330</name>
</gene>
<dbReference type="InterPro" id="IPR002372">
    <property type="entry name" value="PQQ_rpt_dom"/>
</dbReference>
<dbReference type="EMBL" id="AP027151">
    <property type="protein sequence ID" value="BDV43610.1"/>
    <property type="molecule type" value="Genomic_DNA"/>
</dbReference>
<dbReference type="PANTHER" id="PTHR34512:SF30">
    <property type="entry name" value="OUTER MEMBRANE PROTEIN ASSEMBLY FACTOR BAMB"/>
    <property type="match status" value="1"/>
</dbReference>
<dbReference type="SUPFAM" id="SSF50998">
    <property type="entry name" value="Quinoprotein alcohol dehydrogenase-like"/>
    <property type="match status" value="1"/>
</dbReference>
<dbReference type="InterPro" id="IPR011047">
    <property type="entry name" value="Quinoprotein_ADH-like_sf"/>
</dbReference>
<evidence type="ECO:0000313" key="3">
    <source>
        <dbReference type="Proteomes" id="UP001317705"/>
    </source>
</evidence>
<accession>A0ABM8EME6</accession>
<reference evidence="2 3" key="1">
    <citation type="submission" date="2022-12" db="EMBL/GenBank/DDBJ databases">
        <title>Polyphasic characterization of Geotalea uranireducens NIT-SL11 newly isolated from a complex of sewage sludge and microbially reduced graphene oxide.</title>
        <authorList>
            <person name="Xie L."/>
            <person name="Yoshida N."/>
            <person name="Meng L."/>
        </authorList>
    </citation>
    <scope>NUCLEOTIDE SEQUENCE [LARGE SCALE GENOMIC DNA]</scope>
    <source>
        <strain evidence="2 3">NIT-SL11</strain>
    </source>
</reference>
<proteinExistence type="predicted"/>
<dbReference type="SMART" id="SM00564">
    <property type="entry name" value="PQQ"/>
    <property type="match status" value="2"/>
</dbReference>
<evidence type="ECO:0000259" key="1">
    <source>
        <dbReference type="Pfam" id="PF13360"/>
    </source>
</evidence>
<dbReference type="RefSeq" id="WP_281999736.1">
    <property type="nucleotide sequence ID" value="NZ_AP027151.1"/>
</dbReference>
<dbReference type="PANTHER" id="PTHR34512">
    <property type="entry name" value="CELL SURFACE PROTEIN"/>
    <property type="match status" value="1"/>
</dbReference>
<name>A0ABM8EME6_9BACT</name>
<dbReference type="Proteomes" id="UP001317705">
    <property type="component" value="Chromosome"/>
</dbReference>
<dbReference type="InterPro" id="IPR018391">
    <property type="entry name" value="PQQ_b-propeller_rpt"/>
</dbReference>
<dbReference type="InterPro" id="IPR015943">
    <property type="entry name" value="WD40/YVTN_repeat-like_dom_sf"/>
</dbReference>
<dbReference type="Pfam" id="PF13360">
    <property type="entry name" value="PQQ_2"/>
    <property type="match status" value="1"/>
</dbReference>
<protein>
    <recommendedName>
        <fullName evidence="1">Pyrrolo-quinoline quinone repeat domain-containing protein</fullName>
    </recommendedName>
</protein>
<organism evidence="2 3">
    <name type="scientific">Geotalea uraniireducens</name>
    <dbReference type="NCBI Taxonomy" id="351604"/>
    <lineage>
        <taxon>Bacteria</taxon>
        <taxon>Pseudomonadati</taxon>
        <taxon>Thermodesulfobacteriota</taxon>
        <taxon>Desulfuromonadia</taxon>
        <taxon>Geobacterales</taxon>
        <taxon>Geobacteraceae</taxon>
        <taxon>Geotalea</taxon>
    </lineage>
</organism>
<keyword evidence="3" id="KW-1185">Reference proteome</keyword>
<sequence>MNKNNTLKPGTIERKHMPPKIQGKFLLLCIGLLLLVCNGCGSQADQSSGDEWLLAPEWVTYQGNASHTGYVAVTLDSTIFREAWVATVWSGTPLNPVTAGDGKVFVSTNSYFGKQLLAVLDANTGDIKWSYDFGAIHSVNPPAYSNGRVYVTTGGQSDSFVWCFSADSGDPLFRSVYGNQWSHYFAPTIVNDALYMAGGYYDGAYRFNAINGDQIWSASLNQYDQWTPAVRDGLVYAYTGSYSPKVSVLKAADGSVAYEIPDPNFTWNGWSMNSAPVLGSQNDLLATQNNRLISFDLQGRVIRWERTGTYTGNVTTDNGVLYVINNSQIEARAENDGSLLWMWIAPDGVPTGNSIVTKNLLFVSTDATTYAVDLRTHDQVWSYPKGGQLALSKQGLLLISGQDGTVAAIAVKP</sequence>
<dbReference type="Gene3D" id="2.130.10.10">
    <property type="entry name" value="YVTN repeat-like/Quinoprotein amine dehydrogenase"/>
    <property type="match status" value="2"/>
</dbReference>